<sequence length="166" mass="18578">MRLGRKDGQLSSKIDAATTQPIGSFPRKLTSGKIVGNPNDWNVVENKKEARKQATGKGNKRKEKEQHNIATQNQYQSLESNAIQTENTSMEIEATKDQHEQQKHDGEKREDTEANKDEQKETHIIETSNNQKTPVLNDVEISTEVELAKVKSGDNQEGGGIEIQNL</sequence>
<feature type="compositionally biased region" description="Polar residues" evidence="1">
    <location>
        <begin position="68"/>
        <end position="90"/>
    </location>
</feature>
<reference evidence="2 3" key="1">
    <citation type="journal article" date="2021" name="BMC Genomics">
        <title>Datura genome reveals duplications of psychoactive alkaloid biosynthetic genes and high mutation rate following tissue culture.</title>
        <authorList>
            <person name="Rajewski A."/>
            <person name="Carter-House D."/>
            <person name="Stajich J."/>
            <person name="Litt A."/>
        </authorList>
    </citation>
    <scope>NUCLEOTIDE SEQUENCE [LARGE SCALE GENOMIC DNA]</scope>
    <source>
        <strain evidence="2">AR-01</strain>
    </source>
</reference>
<evidence type="ECO:0000313" key="2">
    <source>
        <dbReference type="EMBL" id="MCD7456893.1"/>
    </source>
</evidence>
<dbReference type="EMBL" id="JACEIK010000430">
    <property type="protein sequence ID" value="MCD7456893.1"/>
    <property type="molecule type" value="Genomic_DNA"/>
</dbReference>
<feature type="compositionally biased region" description="Basic and acidic residues" evidence="1">
    <location>
        <begin position="93"/>
        <end position="124"/>
    </location>
</feature>
<proteinExistence type="predicted"/>
<name>A0ABS8SDD4_DATST</name>
<organism evidence="2 3">
    <name type="scientific">Datura stramonium</name>
    <name type="common">Jimsonweed</name>
    <name type="synonym">Common thornapple</name>
    <dbReference type="NCBI Taxonomy" id="4076"/>
    <lineage>
        <taxon>Eukaryota</taxon>
        <taxon>Viridiplantae</taxon>
        <taxon>Streptophyta</taxon>
        <taxon>Embryophyta</taxon>
        <taxon>Tracheophyta</taxon>
        <taxon>Spermatophyta</taxon>
        <taxon>Magnoliopsida</taxon>
        <taxon>eudicotyledons</taxon>
        <taxon>Gunneridae</taxon>
        <taxon>Pentapetalae</taxon>
        <taxon>asterids</taxon>
        <taxon>lamiids</taxon>
        <taxon>Solanales</taxon>
        <taxon>Solanaceae</taxon>
        <taxon>Solanoideae</taxon>
        <taxon>Datureae</taxon>
        <taxon>Datura</taxon>
    </lineage>
</organism>
<comment type="caution">
    <text evidence="2">The sequence shown here is derived from an EMBL/GenBank/DDBJ whole genome shotgun (WGS) entry which is preliminary data.</text>
</comment>
<feature type="region of interest" description="Disordered" evidence="1">
    <location>
        <begin position="1"/>
        <end position="134"/>
    </location>
</feature>
<evidence type="ECO:0000313" key="3">
    <source>
        <dbReference type="Proteomes" id="UP000823775"/>
    </source>
</evidence>
<protein>
    <submittedName>
        <fullName evidence="2">Uncharacterized protein</fullName>
    </submittedName>
</protein>
<dbReference type="Proteomes" id="UP000823775">
    <property type="component" value="Unassembled WGS sequence"/>
</dbReference>
<keyword evidence="3" id="KW-1185">Reference proteome</keyword>
<feature type="compositionally biased region" description="Polar residues" evidence="1">
    <location>
        <begin position="9"/>
        <end position="22"/>
    </location>
</feature>
<gene>
    <name evidence="2" type="ORF">HAX54_033543</name>
</gene>
<evidence type="ECO:0000256" key="1">
    <source>
        <dbReference type="SAM" id="MobiDB-lite"/>
    </source>
</evidence>
<feature type="compositionally biased region" description="Polar residues" evidence="1">
    <location>
        <begin position="125"/>
        <end position="134"/>
    </location>
</feature>
<accession>A0ABS8SDD4</accession>